<dbReference type="Proteomes" id="UP000324222">
    <property type="component" value="Unassembled WGS sequence"/>
</dbReference>
<comment type="caution">
    <text evidence="1">The sequence shown here is derived from an EMBL/GenBank/DDBJ whole genome shotgun (WGS) entry which is preliminary data.</text>
</comment>
<reference evidence="1 2" key="1">
    <citation type="submission" date="2019-05" db="EMBL/GenBank/DDBJ databases">
        <title>Another draft genome of Portunus trituberculatus and its Hox gene families provides insights of decapod evolution.</title>
        <authorList>
            <person name="Jeong J.-H."/>
            <person name="Song I."/>
            <person name="Kim S."/>
            <person name="Choi T."/>
            <person name="Kim D."/>
            <person name="Ryu S."/>
            <person name="Kim W."/>
        </authorList>
    </citation>
    <scope>NUCLEOTIDE SEQUENCE [LARGE SCALE GENOMIC DNA]</scope>
    <source>
        <tissue evidence="1">Muscle</tissue>
    </source>
</reference>
<name>A0A5B7CWP4_PORTR</name>
<keyword evidence="2" id="KW-1185">Reference proteome</keyword>
<gene>
    <name evidence="1" type="ORF">E2C01_005452</name>
</gene>
<protein>
    <submittedName>
        <fullName evidence="1">Uncharacterized protein</fullName>
    </submittedName>
</protein>
<sequence length="86" mass="9203">MAPLPSLVSKAELFSQTFARNSTLDDSGLVPPSPPPSNYFMSTIKILRNDVFHALAGLSPRKAYGPDGVSSYCSQNLCFHACTLPG</sequence>
<evidence type="ECO:0000313" key="1">
    <source>
        <dbReference type="EMBL" id="MPC12746.1"/>
    </source>
</evidence>
<evidence type="ECO:0000313" key="2">
    <source>
        <dbReference type="Proteomes" id="UP000324222"/>
    </source>
</evidence>
<proteinExistence type="predicted"/>
<dbReference type="AlphaFoldDB" id="A0A5B7CWP4"/>
<organism evidence="1 2">
    <name type="scientific">Portunus trituberculatus</name>
    <name type="common">Swimming crab</name>
    <name type="synonym">Neptunus trituberculatus</name>
    <dbReference type="NCBI Taxonomy" id="210409"/>
    <lineage>
        <taxon>Eukaryota</taxon>
        <taxon>Metazoa</taxon>
        <taxon>Ecdysozoa</taxon>
        <taxon>Arthropoda</taxon>
        <taxon>Crustacea</taxon>
        <taxon>Multicrustacea</taxon>
        <taxon>Malacostraca</taxon>
        <taxon>Eumalacostraca</taxon>
        <taxon>Eucarida</taxon>
        <taxon>Decapoda</taxon>
        <taxon>Pleocyemata</taxon>
        <taxon>Brachyura</taxon>
        <taxon>Eubrachyura</taxon>
        <taxon>Portunoidea</taxon>
        <taxon>Portunidae</taxon>
        <taxon>Portuninae</taxon>
        <taxon>Portunus</taxon>
    </lineage>
</organism>
<dbReference type="EMBL" id="VSRR010000233">
    <property type="protein sequence ID" value="MPC12746.1"/>
    <property type="molecule type" value="Genomic_DNA"/>
</dbReference>
<accession>A0A5B7CWP4</accession>